<keyword evidence="4 8" id="KW-0472">Membrane</keyword>
<organism evidence="11 12">
    <name type="scientific">Shewanella holmiensis</name>
    <dbReference type="NCBI Taxonomy" id="2952222"/>
    <lineage>
        <taxon>Bacteria</taxon>
        <taxon>Pseudomonadati</taxon>
        <taxon>Pseudomonadota</taxon>
        <taxon>Gammaproteobacteria</taxon>
        <taxon>Alteromonadales</taxon>
        <taxon>Shewanellaceae</taxon>
        <taxon>Shewanella</taxon>
    </lineage>
</organism>
<feature type="domain" description="Methyl-accepting transducer" evidence="9">
    <location>
        <begin position="381"/>
        <end position="642"/>
    </location>
</feature>
<evidence type="ECO:0000256" key="1">
    <source>
        <dbReference type="ARBA" id="ARBA00004141"/>
    </source>
</evidence>
<dbReference type="GO" id="GO:0006935">
    <property type="term" value="P:chemotaxis"/>
    <property type="evidence" value="ECO:0007669"/>
    <property type="project" value="UniProtKB-ARBA"/>
</dbReference>
<evidence type="ECO:0000259" key="10">
    <source>
        <dbReference type="PROSITE" id="PS50885"/>
    </source>
</evidence>
<dbReference type="Pfam" id="PF00015">
    <property type="entry name" value="MCPsignal"/>
    <property type="match status" value="1"/>
</dbReference>
<dbReference type="GO" id="GO:0007165">
    <property type="term" value="P:signal transduction"/>
    <property type="evidence" value="ECO:0007669"/>
    <property type="project" value="UniProtKB-KW"/>
</dbReference>
<evidence type="ECO:0000256" key="7">
    <source>
        <dbReference type="PROSITE-ProRule" id="PRU00284"/>
    </source>
</evidence>
<keyword evidence="12" id="KW-1185">Reference proteome</keyword>
<comment type="subcellular location">
    <subcellularLocation>
        <location evidence="1">Membrane</location>
        <topology evidence="1">Multi-pass membrane protein</topology>
    </subcellularLocation>
</comment>
<keyword evidence="3 8" id="KW-1133">Transmembrane helix</keyword>
<feature type="domain" description="HAMP" evidence="10">
    <location>
        <begin position="324"/>
        <end position="376"/>
    </location>
</feature>
<comment type="similarity">
    <text evidence="6">Belongs to the methyl-accepting chemotaxis (MCP) protein family.</text>
</comment>
<dbReference type="PANTHER" id="PTHR32089:SF119">
    <property type="entry name" value="METHYL-ACCEPTING CHEMOTAXIS PROTEIN CTPL"/>
    <property type="match status" value="1"/>
</dbReference>
<evidence type="ECO:0000313" key="11">
    <source>
        <dbReference type="EMBL" id="MCT7941374.1"/>
    </source>
</evidence>
<evidence type="ECO:0000256" key="4">
    <source>
        <dbReference type="ARBA" id="ARBA00023136"/>
    </source>
</evidence>
<dbReference type="CDD" id="cd06225">
    <property type="entry name" value="HAMP"/>
    <property type="match status" value="1"/>
</dbReference>
<dbReference type="Gene3D" id="6.10.340.10">
    <property type="match status" value="1"/>
</dbReference>
<dbReference type="PANTHER" id="PTHR32089">
    <property type="entry name" value="METHYL-ACCEPTING CHEMOTAXIS PROTEIN MCPB"/>
    <property type="match status" value="1"/>
</dbReference>
<proteinExistence type="inferred from homology"/>
<dbReference type="InterPro" id="IPR003660">
    <property type="entry name" value="HAMP_dom"/>
</dbReference>
<keyword evidence="2 8" id="KW-0812">Transmembrane</keyword>
<evidence type="ECO:0000256" key="8">
    <source>
        <dbReference type="SAM" id="Phobius"/>
    </source>
</evidence>
<dbReference type="SUPFAM" id="SSF58104">
    <property type="entry name" value="Methyl-accepting chemotaxis protein (MCP) signaling domain"/>
    <property type="match status" value="1"/>
</dbReference>
<dbReference type="PROSITE" id="PS50885">
    <property type="entry name" value="HAMP"/>
    <property type="match status" value="1"/>
</dbReference>
<dbReference type="RefSeq" id="WP_261297782.1">
    <property type="nucleotide sequence ID" value="NZ_JAMTCD010000005.1"/>
</dbReference>
<accession>A0A9X3AUL2</accession>
<dbReference type="Proteomes" id="UP001155546">
    <property type="component" value="Unassembled WGS sequence"/>
</dbReference>
<feature type="transmembrane region" description="Helical" evidence="8">
    <location>
        <begin position="299"/>
        <end position="321"/>
    </location>
</feature>
<evidence type="ECO:0000256" key="2">
    <source>
        <dbReference type="ARBA" id="ARBA00022692"/>
    </source>
</evidence>
<dbReference type="EMBL" id="JAMTCD010000005">
    <property type="protein sequence ID" value="MCT7941374.1"/>
    <property type="molecule type" value="Genomic_DNA"/>
</dbReference>
<reference evidence="11" key="1">
    <citation type="journal article" date="2023" name="Int. J. Syst. Evol. Microbiol.">
        <title>&lt;i&gt;Shewanella septentrionalis&lt;/i&gt; sp. nov. and &lt;i&gt;Shewanella holmiensis&lt;/i&gt; sp. nov., isolated from Baltic Sea water and sediments.</title>
        <authorList>
            <person name="Martin-Rodriguez A.J."/>
            <person name="Thorell K."/>
            <person name="Joffre E."/>
            <person name="Jensie-Markopoulos S."/>
            <person name="Moore E.R.B."/>
            <person name="Sjoling A."/>
        </authorList>
    </citation>
    <scope>NUCLEOTIDE SEQUENCE</scope>
    <source>
        <strain evidence="11">SP1S2-7</strain>
    </source>
</reference>
<evidence type="ECO:0000259" key="9">
    <source>
        <dbReference type="PROSITE" id="PS50111"/>
    </source>
</evidence>
<protein>
    <submittedName>
        <fullName evidence="11">Methyl-accepting chemotaxis protein</fullName>
    </submittedName>
</protein>
<gene>
    <name evidence="11" type="ORF">NE535_06120</name>
</gene>
<evidence type="ECO:0000256" key="5">
    <source>
        <dbReference type="ARBA" id="ARBA00023224"/>
    </source>
</evidence>
<dbReference type="SMART" id="SM00283">
    <property type="entry name" value="MA"/>
    <property type="match status" value="1"/>
</dbReference>
<name>A0A9X3AUL2_9GAMM</name>
<dbReference type="AlphaFoldDB" id="A0A9X3AUL2"/>
<dbReference type="PROSITE" id="PS50111">
    <property type="entry name" value="CHEMOTAXIS_TRANSDUC_2"/>
    <property type="match status" value="1"/>
</dbReference>
<evidence type="ECO:0000256" key="3">
    <source>
        <dbReference type="ARBA" id="ARBA00022989"/>
    </source>
</evidence>
<dbReference type="Gene3D" id="1.10.287.950">
    <property type="entry name" value="Methyl-accepting chemotaxis protein"/>
    <property type="match status" value="1"/>
</dbReference>
<sequence length="650" mass="71691">MKISTLSLTASAILLLLAGLLATAVLWSTDKRSEVDSQAKALLDIQQDFLLEVRPNISAYLQSGDSHNLTQARQYLAEIAERITQLNLATAQVEIAAATQFLNELVNNLDNRYRAAGKLAGNPRQLLAYAESEMLDNNKRLADYAEQGATINPSLAQQYLSLTRELPLVVYRLSQQSEGYLIGKDNRLESGLKASIAELSTWHEQLNLLPLIGMYQQQEVDEFALGDDEPEQVEMGELYRDELLSLSARYEKEIANTYQMLTDNVAVQAQLADDTQQVEAKLFALGSIQAEFDQQLKQWLQTILYAIVTTISLFAIGYLWLQHRSVVMPLTRLNSAFMQLSESNSREPLVIASRNETGQIADHFNQLLLRFEQEDNQQRQQVTAVSNSLGLLIDRIKCIATNTEQTQAVVDVAQTQTSQIMSLADEVKQSSMKVEYSATITMQHMQESQQQAVEVLTATQVSQQAVDHCQASLAELSTSVTSVTQIVDVIGNIAEQTNLLALNAAIEAARAGEQGRGFAVVADEVRNLSHRTQSSLKDIMRILNQLSLSNTSLTDSVNGIGQATQSQQQRVNLLLEVAQTVQHQASEMVETAKQGSGYASQQVNYLNEFAQAMDTLKGHAQTATEQSHQIAQEVADGVNTIEQTLGIATG</sequence>
<keyword evidence="5 7" id="KW-0807">Transducer</keyword>
<evidence type="ECO:0000256" key="6">
    <source>
        <dbReference type="ARBA" id="ARBA00029447"/>
    </source>
</evidence>
<evidence type="ECO:0000313" key="12">
    <source>
        <dbReference type="Proteomes" id="UP001155546"/>
    </source>
</evidence>
<comment type="caution">
    <text evidence="11">The sequence shown here is derived from an EMBL/GenBank/DDBJ whole genome shotgun (WGS) entry which is preliminary data.</text>
</comment>
<dbReference type="GO" id="GO:0016020">
    <property type="term" value="C:membrane"/>
    <property type="evidence" value="ECO:0007669"/>
    <property type="project" value="UniProtKB-SubCell"/>
</dbReference>
<dbReference type="InterPro" id="IPR004089">
    <property type="entry name" value="MCPsignal_dom"/>
</dbReference>